<comment type="caution">
    <text evidence="2">The sequence shown here is derived from an EMBL/GenBank/DDBJ whole genome shotgun (WGS) entry which is preliminary data.</text>
</comment>
<evidence type="ECO:0000256" key="1">
    <source>
        <dbReference type="ARBA" id="ARBA00010333"/>
    </source>
</evidence>
<dbReference type="Proteomes" id="UP000601597">
    <property type="component" value="Unassembled WGS sequence"/>
</dbReference>
<protein>
    <submittedName>
        <fullName evidence="2">Uncharacterized protein</fullName>
    </submittedName>
</protein>
<proteinExistence type="inferred from homology"/>
<evidence type="ECO:0000313" key="2">
    <source>
        <dbReference type="EMBL" id="GGY61372.1"/>
    </source>
</evidence>
<accession>A0ABQ3ALT6</accession>
<evidence type="ECO:0000313" key="3">
    <source>
        <dbReference type="Proteomes" id="UP000601597"/>
    </source>
</evidence>
<dbReference type="PANTHER" id="PTHR35936:SF25">
    <property type="entry name" value="ABC TRANSPORTER SUBSTRATE-BINDING PROTEIN"/>
    <property type="match status" value="1"/>
</dbReference>
<comment type="similarity">
    <text evidence="1">Belongs to the bacterial solute-binding protein 3 family.</text>
</comment>
<dbReference type="Gene3D" id="3.40.190.10">
    <property type="entry name" value="Periplasmic binding protein-like II"/>
    <property type="match status" value="2"/>
</dbReference>
<name>A0ABQ3ALT6_9GAMM</name>
<dbReference type="RefSeq" id="WP_227712264.1">
    <property type="nucleotide sequence ID" value="NZ_BMXV01000001.1"/>
</dbReference>
<organism evidence="2 3">
    <name type="scientific">Marinobacter zhanjiangensis</name>
    <dbReference type="NCBI Taxonomy" id="578215"/>
    <lineage>
        <taxon>Bacteria</taxon>
        <taxon>Pseudomonadati</taxon>
        <taxon>Pseudomonadota</taxon>
        <taxon>Gammaproteobacteria</taxon>
        <taxon>Pseudomonadales</taxon>
        <taxon>Marinobacteraceae</taxon>
        <taxon>Marinobacter</taxon>
    </lineage>
</organism>
<dbReference type="PANTHER" id="PTHR35936">
    <property type="entry name" value="MEMBRANE-BOUND LYTIC MUREIN TRANSGLYCOSYLASE F"/>
    <property type="match status" value="1"/>
</dbReference>
<dbReference type="EMBL" id="BMXV01000001">
    <property type="protein sequence ID" value="GGY61372.1"/>
    <property type="molecule type" value="Genomic_DNA"/>
</dbReference>
<sequence length="252" mass="27820">MTVSVAAPAYWCPYACEADKARWGFAVEITRIALEASGHSINYRNLPYDRALVETARGDVDAIVPAFRGETPGFIFPRQAVSVSEYCFYVSEDGPWRYAGPESLDSIHFAATSGYSYNEAIDAYIAANLDQGATLIMGDDIPRRLRDLVRMGRFDALLDDRLLLDYSENHAGLVNAGCLEERHAGYLALSPQHPDRSKAIARAFDRGITEIRADGRLCKILDDYGLDADFVPGVEPADCGSDSPWQSHDEET</sequence>
<keyword evidence="3" id="KW-1185">Reference proteome</keyword>
<dbReference type="SUPFAM" id="SSF53850">
    <property type="entry name" value="Periplasmic binding protein-like II"/>
    <property type="match status" value="1"/>
</dbReference>
<gene>
    <name evidence="2" type="ORF">GCM10007071_05240</name>
</gene>
<reference evidence="3" key="1">
    <citation type="journal article" date="2019" name="Int. J. Syst. Evol. Microbiol.">
        <title>The Global Catalogue of Microorganisms (GCM) 10K type strain sequencing project: providing services to taxonomists for standard genome sequencing and annotation.</title>
        <authorList>
            <consortium name="The Broad Institute Genomics Platform"/>
            <consortium name="The Broad Institute Genome Sequencing Center for Infectious Disease"/>
            <person name="Wu L."/>
            <person name="Ma J."/>
        </authorList>
    </citation>
    <scope>NUCLEOTIDE SEQUENCE [LARGE SCALE GENOMIC DNA]</scope>
    <source>
        <strain evidence="3">KCTC 22280</strain>
    </source>
</reference>